<keyword evidence="2" id="KW-1185">Reference proteome</keyword>
<proteinExistence type="predicted"/>
<dbReference type="PANTHER" id="PTHR48228:SF5">
    <property type="entry name" value="ALPHA-METHYLACYL-COA RACEMASE"/>
    <property type="match status" value="1"/>
</dbReference>
<dbReference type="InterPro" id="IPR050509">
    <property type="entry name" value="CoA-transferase_III"/>
</dbReference>
<evidence type="ECO:0000313" key="2">
    <source>
        <dbReference type="Proteomes" id="UP001596166"/>
    </source>
</evidence>
<reference evidence="2" key="1">
    <citation type="journal article" date="2019" name="Int. J. Syst. Evol. Microbiol.">
        <title>The Global Catalogue of Microorganisms (GCM) 10K type strain sequencing project: providing services to taxonomists for standard genome sequencing and annotation.</title>
        <authorList>
            <consortium name="The Broad Institute Genomics Platform"/>
            <consortium name="The Broad Institute Genome Sequencing Center for Infectious Disease"/>
            <person name="Wu L."/>
            <person name="Ma J."/>
        </authorList>
    </citation>
    <scope>NUCLEOTIDE SEQUENCE [LARGE SCALE GENOMIC DNA]</scope>
    <source>
        <strain evidence="2">CCUG 58760</strain>
    </source>
</reference>
<accession>A0ABW0GEB2</accession>
<dbReference type="Gene3D" id="3.40.50.10540">
    <property type="entry name" value="Crotonobetainyl-coa:carnitine coa-transferase, domain 1"/>
    <property type="match status" value="2"/>
</dbReference>
<name>A0ABW0GEB2_9PROT</name>
<gene>
    <name evidence="1" type="ORF">ACFPMG_30885</name>
</gene>
<keyword evidence="1" id="KW-0808">Transferase</keyword>
<organism evidence="1 2">
    <name type="scientific">Azospirillum himalayense</name>
    <dbReference type="NCBI Taxonomy" id="654847"/>
    <lineage>
        <taxon>Bacteria</taxon>
        <taxon>Pseudomonadati</taxon>
        <taxon>Pseudomonadota</taxon>
        <taxon>Alphaproteobacteria</taxon>
        <taxon>Rhodospirillales</taxon>
        <taxon>Azospirillaceae</taxon>
        <taxon>Azospirillum</taxon>
    </lineage>
</organism>
<dbReference type="EMBL" id="JBHSLC010000113">
    <property type="protein sequence ID" value="MFC5359410.1"/>
    <property type="molecule type" value="Genomic_DNA"/>
</dbReference>
<dbReference type="Pfam" id="PF02515">
    <property type="entry name" value="CoA_transf_3"/>
    <property type="match status" value="1"/>
</dbReference>
<sequence>MGVRVLDLTRLLPGAYCTQMLADLGADVIKVEQPGRGDYWRWSPPTVRTQGAQFLALNRGKRSVTLDLKTDGGREALLRLCATADVLIEGFRPGVMGRLGLSPEALHARNPKLVVCALTGFGQDGPWAQVAAHDLNYVGMTGLLQLVNGRSAAPRATGLPIGDIGAGALMAIGGILAALVDARSSGRGRFVDVSVADGLYSWVGFMTACWNVPGMEGVDVPFDAPFDKPFYSVYETADGRHLVVGAYEEKFWQTLCAALDLPEWLDRQWCGGEEEDRLRAAIAAAFKRRTLDDWLAVFAEHEACVTPVLTTREALESPHAKARGSVITVDDPVEGPLRHVGNPLRFDGHAFNALAPVPRLGADGEALLREVGYTAADIEDLRANGAM</sequence>
<dbReference type="InterPro" id="IPR023606">
    <property type="entry name" value="CoA-Trfase_III_dom_1_sf"/>
</dbReference>
<protein>
    <submittedName>
        <fullName evidence="1">CaiB/BaiF CoA transferase family protein</fullName>
    </submittedName>
</protein>
<dbReference type="Proteomes" id="UP001596166">
    <property type="component" value="Unassembled WGS sequence"/>
</dbReference>
<dbReference type="SUPFAM" id="SSF89796">
    <property type="entry name" value="CoA-transferase family III (CaiB/BaiF)"/>
    <property type="match status" value="1"/>
</dbReference>
<comment type="caution">
    <text evidence="1">The sequence shown here is derived from an EMBL/GenBank/DDBJ whole genome shotgun (WGS) entry which is preliminary data.</text>
</comment>
<dbReference type="InterPro" id="IPR003673">
    <property type="entry name" value="CoA-Trfase_fam_III"/>
</dbReference>
<dbReference type="GO" id="GO:0016740">
    <property type="term" value="F:transferase activity"/>
    <property type="evidence" value="ECO:0007669"/>
    <property type="project" value="UniProtKB-KW"/>
</dbReference>
<dbReference type="PANTHER" id="PTHR48228">
    <property type="entry name" value="SUCCINYL-COA--D-CITRAMALATE COA-TRANSFERASE"/>
    <property type="match status" value="1"/>
</dbReference>
<evidence type="ECO:0000313" key="1">
    <source>
        <dbReference type="EMBL" id="MFC5359410.1"/>
    </source>
</evidence>